<dbReference type="PRINTS" id="PR00081">
    <property type="entry name" value="GDHRDH"/>
</dbReference>
<dbReference type="InterPro" id="IPR036291">
    <property type="entry name" value="NAD(P)-bd_dom_sf"/>
</dbReference>
<protein>
    <submittedName>
        <fullName evidence="3">SDR family NAD(P)-dependent oxidoreductase</fullName>
    </submittedName>
</protein>
<evidence type="ECO:0000256" key="2">
    <source>
        <dbReference type="ARBA" id="ARBA00023002"/>
    </source>
</evidence>
<name>A0AAU7U5L3_9DEIO</name>
<dbReference type="Pfam" id="PF13561">
    <property type="entry name" value="adh_short_C2"/>
    <property type="match status" value="1"/>
</dbReference>
<dbReference type="FunFam" id="3.40.50.720:FF:000084">
    <property type="entry name" value="Short-chain dehydrogenase reductase"/>
    <property type="match status" value="1"/>
</dbReference>
<proteinExistence type="inferred from homology"/>
<dbReference type="GO" id="GO:0016491">
    <property type="term" value="F:oxidoreductase activity"/>
    <property type="evidence" value="ECO:0007669"/>
    <property type="project" value="UniProtKB-KW"/>
</dbReference>
<dbReference type="PANTHER" id="PTHR43639">
    <property type="entry name" value="OXIDOREDUCTASE, SHORT-CHAIN DEHYDROGENASE/REDUCTASE FAMILY (AFU_ORTHOLOGUE AFUA_5G02870)"/>
    <property type="match status" value="1"/>
</dbReference>
<dbReference type="PANTHER" id="PTHR43639:SF1">
    <property type="entry name" value="SHORT-CHAIN DEHYDROGENASE_REDUCTASE FAMILY PROTEIN"/>
    <property type="match status" value="1"/>
</dbReference>
<dbReference type="PRINTS" id="PR00080">
    <property type="entry name" value="SDRFAMILY"/>
</dbReference>
<keyword evidence="2" id="KW-0560">Oxidoreductase</keyword>
<dbReference type="EMBL" id="CP158297">
    <property type="protein sequence ID" value="XBV83754.1"/>
    <property type="molecule type" value="Genomic_DNA"/>
</dbReference>
<evidence type="ECO:0000256" key="1">
    <source>
        <dbReference type="ARBA" id="ARBA00006484"/>
    </source>
</evidence>
<dbReference type="Gene3D" id="3.40.50.720">
    <property type="entry name" value="NAD(P)-binding Rossmann-like Domain"/>
    <property type="match status" value="1"/>
</dbReference>
<dbReference type="RefSeq" id="WP_350241478.1">
    <property type="nucleotide sequence ID" value="NZ_CP158297.1"/>
</dbReference>
<accession>A0AAU7U5L3</accession>
<reference evidence="3" key="1">
    <citation type="submission" date="2024-06" db="EMBL/GenBank/DDBJ databases">
        <title>Draft Genome Sequence of Deinococcus sonorensis Type Strain KR-87, a Biofilm Producing Representative of the Genus Deinococcus.</title>
        <authorList>
            <person name="Boren L.S."/>
            <person name="Grosso R.A."/>
            <person name="Hugenberg-Cox A.N."/>
            <person name="Hill J.T.E."/>
            <person name="Albert C.M."/>
            <person name="Tuohy J.M."/>
        </authorList>
    </citation>
    <scope>NUCLEOTIDE SEQUENCE</scope>
    <source>
        <strain evidence="3">KR-87</strain>
        <plasmid evidence="3">pDson01</plasmid>
    </source>
</reference>
<dbReference type="NCBIfam" id="NF005559">
    <property type="entry name" value="PRK07231.1"/>
    <property type="match status" value="1"/>
</dbReference>
<dbReference type="SUPFAM" id="SSF51735">
    <property type="entry name" value="NAD(P)-binding Rossmann-fold domains"/>
    <property type="match status" value="1"/>
</dbReference>
<dbReference type="InterPro" id="IPR002347">
    <property type="entry name" value="SDR_fam"/>
</dbReference>
<evidence type="ECO:0000313" key="3">
    <source>
        <dbReference type="EMBL" id="XBV83754.1"/>
    </source>
</evidence>
<gene>
    <name evidence="3" type="ORF">ABOD76_01510</name>
</gene>
<sequence>MSADIRSRFTGKVVLVTGAGGGIGRAVALRFAAEGARVAVNDINQPAVQAVVDEITAAGGAALATPADVSAREAVEAMFARVEAELGYVDVLYNNAGLIDTTRHFLEADEAWWDRIIGVNLKSVFLCSHRAAGVMARRRRGVIISTSSGGATRAHRGNVAYDATKGGIEAMTRAMALDLAPYGVRVNGVVPGFINTYGLSEAQLRERAQTVPLGRYGVAEDMTGAALFLASDDAAYITGQFISVDGGVLVQQRSANVDTFPVEGFPVVDADLA</sequence>
<dbReference type="AlphaFoldDB" id="A0AAU7U5L3"/>
<keyword evidence="3" id="KW-0614">Plasmid</keyword>
<organism evidence="3">
    <name type="scientific">Deinococcus sonorensis KR-87</name>
    <dbReference type="NCBI Taxonomy" id="694439"/>
    <lineage>
        <taxon>Bacteria</taxon>
        <taxon>Thermotogati</taxon>
        <taxon>Deinococcota</taxon>
        <taxon>Deinococci</taxon>
        <taxon>Deinococcales</taxon>
        <taxon>Deinococcaceae</taxon>
        <taxon>Deinococcus</taxon>
    </lineage>
</organism>
<geneLocation type="plasmid" evidence="3">
    <name>pDson01</name>
</geneLocation>
<comment type="similarity">
    <text evidence="1">Belongs to the short-chain dehydrogenases/reductases (SDR) family.</text>
</comment>
<dbReference type="KEGG" id="dsc:ABOD76_01510"/>